<dbReference type="SUPFAM" id="SSF52518">
    <property type="entry name" value="Thiamin diphosphate-binding fold (THDP-binding)"/>
    <property type="match status" value="2"/>
</dbReference>
<dbReference type="Gene3D" id="3.40.50.970">
    <property type="match status" value="2"/>
</dbReference>
<dbReference type="OrthoDB" id="9785953at2"/>
<dbReference type="GO" id="GO:0032923">
    <property type="term" value="P:organic phosphonate biosynthetic process"/>
    <property type="evidence" value="ECO:0007669"/>
    <property type="project" value="InterPro"/>
</dbReference>
<proteinExistence type="predicted"/>
<dbReference type="CDD" id="cd07035">
    <property type="entry name" value="TPP_PYR_POX_like"/>
    <property type="match status" value="1"/>
</dbReference>
<dbReference type="NCBIfam" id="TIGR03297">
    <property type="entry name" value="Ppyr-DeCO2ase"/>
    <property type="match status" value="1"/>
</dbReference>
<dbReference type="EC" id="4.1.1.82" evidence="6"/>
<feature type="domain" description="Thiamine pyrophosphate enzyme N-terminal TPP-binding" evidence="5">
    <location>
        <begin position="7"/>
        <end position="117"/>
    </location>
</feature>
<evidence type="ECO:0000256" key="3">
    <source>
        <dbReference type="ARBA" id="ARBA00023239"/>
    </source>
</evidence>
<dbReference type="PANTHER" id="PTHR42818">
    <property type="entry name" value="SULFOPYRUVATE DECARBOXYLASE SUBUNIT ALPHA"/>
    <property type="match status" value="1"/>
</dbReference>
<evidence type="ECO:0000313" key="7">
    <source>
        <dbReference type="Proteomes" id="UP000483018"/>
    </source>
</evidence>
<dbReference type="CDD" id="cd03371">
    <property type="entry name" value="TPP_PpyrDC"/>
    <property type="match status" value="1"/>
</dbReference>
<keyword evidence="1" id="KW-0210">Decarboxylase</keyword>
<dbReference type="InterPro" id="IPR051818">
    <property type="entry name" value="TPP_dependent_decarboxylase"/>
</dbReference>
<evidence type="ECO:0000256" key="2">
    <source>
        <dbReference type="ARBA" id="ARBA00023052"/>
    </source>
</evidence>
<sequence length="375" mass="41133">MLSPEKFYNILKNNSIEFFTGVPDSLLKDFCAYITDHTPKEKNIIAANEGNAIALAAGYYLATGQSGLVYMQNSGLGNTVNPLVSLADPDVYSIPMLLMIGWRGEPGIKDEPQHKKQGKITLDLLEAMGIAYEILPDNLEEAQEVINSAIMYMSNMKAPYAIVIRKNTFEPYKLKNITVNDYALTREDAIKTLISVIAPQDVIVSTTGMASRELFEYREERKEGHEKDFLTVGSMGHASQIALAIALAKPERKVYCLDGDGALIMHMGSMAITGNLCPQNMRHIIINNGAHDSVGGQPTAGLSIDIGSIAKACGYKMVLEAQTKEEIIEGLEKLNESNALGVLEIKVRKGARKDLGRPTTTPIENKEAFMKFLSE</sequence>
<dbReference type="AlphaFoldDB" id="A0A7C8LJT0"/>
<dbReference type="InterPro" id="IPR000399">
    <property type="entry name" value="TPP-bd_CS"/>
</dbReference>
<dbReference type="PANTHER" id="PTHR42818:SF1">
    <property type="entry name" value="SULFOPYRUVATE DECARBOXYLASE"/>
    <property type="match status" value="1"/>
</dbReference>
<protein>
    <submittedName>
        <fullName evidence="6">Phosphonopyruvate decarboxylase</fullName>
        <ecNumber evidence="6">4.1.1.82</ecNumber>
    </submittedName>
</protein>
<dbReference type="GO" id="GO:0033980">
    <property type="term" value="F:phosphonopyruvate decarboxylase activity"/>
    <property type="evidence" value="ECO:0007669"/>
    <property type="project" value="UniProtKB-EC"/>
</dbReference>
<dbReference type="FunFam" id="3.40.50.970:FF:000100">
    <property type="entry name" value="Putative phosphonopyruvate decarboxylase"/>
    <property type="match status" value="1"/>
</dbReference>
<reference evidence="6 7" key="1">
    <citation type="submission" date="2019-12" db="EMBL/GenBank/DDBJ databases">
        <title>Defluviitalea raffinosedens, isolated from a biogas fermenter, genome sequencing and characterization.</title>
        <authorList>
            <person name="Rettenmaier R."/>
            <person name="Schneider M."/>
            <person name="Neuhaus K."/>
            <person name="Liebl W."/>
            <person name="Zverlov V."/>
        </authorList>
    </citation>
    <scope>NUCLEOTIDE SEQUENCE [LARGE SCALE GENOMIC DNA]</scope>
    <source>
        <strain evidence="6 7">249c-K6</strain>
    </source>
</reference>
<dbReference type="InterPro" id="IPR029061">
    <property type="entry name" value="THDP-binding"/>
</dbReference>
<comment type="caution">
    <text evidence="6">The sequence shown here is derived from an EMBL/GenBank/DDBJ whole genome shotgun (WGS) entry which is preliminary data.</text>
</comment>
<dbReference type="InterPro" id="IPR017684">
    <property type="entry name" value="Phosphono-pyrv_decarboxylase"/>
</dbReference>
<dbReference type="InterPro" id="IPR012001">
    <property type="entry name" value="Thiamin_PyroP_enz_TPP-bd_dom"/>
</dbReference>
<evidence type="ECO:0000259" key="4">
    <source>
        <dbReference type="Pfam" id="PF02775"/>
    </source>
</evidence>
<keyword evidence="6" id="KW-0670">Pyruvate</keyword>
<dbReference type="Proteomes" id="UP000483018">
    <property type="component" value="Unassembled WGS sequence"/>
</dbReference>
<dbReference type="InterPro" id="IPR011766">
    <property type="entry name" value="TPP_enzyme_TPP-bd"/>
</dbReference>
<dbReference type="GO" id="GO:0030976">
    <property type="term" value="F:thiamine pyrophosphate binding"/>
    <property type="evidence" value="ECO:0007669"/>
    <property type="project" value="InterPro"/>
</dbReference>
<dbReference type="Pfam" id="PF02776">
    <property type="entry name" value="TPP_enzyme_N"/>
    <property type="match status" value="1"/>
</dbReference>
<evidence type="ECO:0000256" key="1">
    <source>
        <dbReference type="ARBA" id="ARBA00022793"/>
    </source>
</evidence>
<dbReference type="Pfam" id="PF02775">
    <property type="entry name" value="TPP_enzyme_C"/>
    <property type="match status" value="1"/>
</dbReference>
<keyword evidence="3 6" id="KW-0456">Lyase</keyword>
<keyword evidence="7" id="KW-1185">Reference proteome</keyword>
<organism evidence="6 7">
    <name type="scientific">Defluviitalea raffinosedens</name>
    <dbReference type="NCBI Taxonomy" id="1450156"/>
    <lineage>
        <taxon>Bacteria</taxon>
        <taxon>Bacillati</taxon>
        <taxon>Bacillota</taxon>
        <taxon>Clostridia</taxon>
        <taxon>Lachnospirales</taxon>
        <taxon>Defluviitaleaceae</taxon>
        <taxon>Defluviitalea</taxon>
    </lineage>
</organism>
<name>A0A7C8LJT0_9FIRM</name>
<dbReference type="FunFam" id="3.40.50.970:FF:000101">
    <property type="entry name" value="Putative phosphonopyruvate decarboxylase"/>
    <property type="match status" value="1"/>
</dbReference>
<keyword evidence="2" id="KW-0786">Thiamine pyrophosphate</keyword>
<dbReference type="PROSITE" id="PS00187">
    <property type="entry name" value="TPP_ENZYMES"/>
    <property type="match status" value="1"/>
</dbReference>
<gene>
    <name evidence="6" type="primary">aepY</name>
    <name evidence="6" type="ORF">GND95_06615</name>
</gene>
<dbReference type="EMBL" id="WSLF01000004">
    <property type="protein sequence ID" value="KAE9634980.1"/>
    <property type="molecule type" value="Genomic_DNA"/>
</dbReference>
<dbReference type="RefSeq" id="WP_158740066.1">
    <property type="nucleotide sequence ID" value="NZ_WSLF01000004.1"/>
</dbReference>
<accession>A0A7C8LJT0</accession>
<evidence type="ECO:0000313" key="6">
    <source>
        <dbReference type="EMBL" id="KAE9634980.1"/>
    </source>
</evidence>
<feature type="domain" description="Thiamine pyrophosphate enzyme TPP-binding" evidence="4">
    <location>
        <begin position="215"/>
        <end position="341"/>
    </location>
</feature>
<dbReference type="GO" id="GO:0000287">
    <property type="term" value="F:magnesium ion binding"/>
    <property type="evidence" value="ECO:0007669"/>
    <property type="project" value="InterPro"/>
</dbReference>
<evidence type="ECO:0000259" key="5">
    <source>
        <dbReference type="Pfam" id="PF02776"/>
    </source>
</evidence>